<sequence length="49" mass="5365">MCSYICYKSEATINMSAGNLNGAMCIAIRRIFVFAFALTTQDALSCPPR</sequence>
<dbReference type="EMBL" id="GBRH01194334">
    <property type="protein sequence ID" value="JAE03562.1"/>
    <property type="molecule type" value="Transcribed_RNA"/>
</dbReference>
<reference evidence="1" key="2">
    <citation type="journal article" date="2015" name="Data Brief">
        <title>Shoot transcriptome of the giant reed, Arundo donax.</title>
        <authorList>
            <person name="Barrero R.A."/>
            <person name="Guerrero F.D."/>
            <person name="Moolhuijzen P."/>
            <person name="Goolsby J.A."/>
            <person name="Tidwell J."/>
            <person name="Bellgard S.E."/>
            <person name="Bellgard M.I."/>
        </authorList>
    </citation>
    <scope>NUCLEOTIDE SEQUENCE</scope>
    <source>
        <tissue evidence="1">Shoot tissue taken approximately 20 cm above the soil surface</tissue>
    </source>
</reference>
<name>A0A0A9HZ02_ARUDO</name>
<accession>A0A0A9HZ02</accession>
<organism evidence="1">
    <name type="scientific">Arundo donax</name>
    <name type="common">Giant reed</name>
    <name type="synonym">Donax arundinaceus</name>
    <dbReference type="NCBI Taxonomy" id="35708"/>
    <lineage>
        <taxon>Eukaryota</taxon>
        <taxon>Viridiplantae</taxon>
        <taxon>Streptophyta</taxon>
        <taxon>Embryophyta</taxon>
        <taxon>Tracheophyta</taxon>
        <taxon>Spermatophyta</taxon>
        <taxon>Magnoliopsida</taxon>
        <taxon>Liliopsida</taxon>
        <taxon>Poales</taxon>
        <taxon>Poaceae</taxon>
        <taxon>PACMAD clade</taxon>
        <taxon>Arundinoideae</taxon>
        <taxon>Arundineae</taxon>
        <taxon>Arundo</taxon>
    </lineage>
</organism>
<protein>
    <submittedName>
        <fullName evidence="1">Uncharacterized protein</fullName>
    </submittedName>
</protein>
<evidence type="ECO:0000313" key="1">
    <source>
        <dbReference type="EMBL" id="JAE03562.1"/>
    </source>
</evidence>
<proteinExistence type="predicted"/>
<dbReference type="AlphaFoldDB" id="A0A0A9HZ02"/>
<reference evidence="1" key="1">
    <citation type="submission" date="2014-09" db="EMBL/GenBank/DDBJ databases">
        <authorList>
            <person name="Magalhaes I.L.F."/>
            <person name="Oliveira U."/>
            <person name="Santos F.R."/>
            <person name="Vidigal T.H.D.A."/>
            <person name="Brescovit A.D."/>
            <person name="Santos A.J."/>
        </authorList>
    </citation>
    <scope>NUCLEOTIDE SEQUENCE</scope>
    <source>
        <tissue evidence="1">Shoot tissue taken approximately 20 cm above the soil surface</tissue>
    </source>
</reference>